<dbReference type="InterPro" id="IPR058353">
    <property type="entry name" value="DUF8040"/>
</dbReference>
<reference evidence="2 3" key="1">
    <citation type="submission" date="2017-11" db="EMBL/GenBank/DDBJ databases">
        <title>De-novo sequencing of pomegranate (Punica granatum L.) genome.</title>
        <authorList>
            <person name="Akparov Z."/>
            <person name="Amiraslanov A."/>
            <person name="Hajiyeva S."/>
            <person name="Abbasov M."/>
            <person name="Kaur K."/>
            <person name="Hamwieh A."/>
            <person name="Solovyev V."/>
            <person name="Salamov A."/>
            <person name="Braich B."/>
            <person name="Kosarev P."/>
            <person name="Mahmoud A."/>
            <person name="Hajiyev E."/>
            <person name="Babayeva S."/>
            <person name="Izzatullayeva V."/>
            <person name="Mammadov A."/>
            <person name="Mammadov A."/>
            <person name="Sharifova S."/>
            <person name="Ojaghi J."/>
            <person name="Eynullazada K."/>
            <person name="Bayramov B."/>
            <person name="Abdulazimova A."/>
            <person name="Shahmuradov I."/>
        </authorList>
    </citation>
    <scope>NUCLEOTIDE SEQUENCE [LARGE SCALE GENOMIC DNA]</scope>
    <source>
        <strain evidence="3">cv. AG2017</strain>
        <tissue evidence="2">Leaf</tissue>
    </source>
</reference>
<accession>A0A2I0K5L0</accession>
<dbReference type="Pfam" id="PF26138">
    <property type="entry name" value="DUF8040"/>
    <property type="match status" value="1"/>
</dbReference>
<feature type="domain" description="DUF8040" evidence="1">
    <location>
        <begin position="66"/>
        <end position="129"/>
    </location>
</feature>
<name>A0A2I0K5L0_PUNGR</name>
<dbReference type="EMBL" id="PGOL01000868">
    <property type="protein sequence ID" value="PKI63835.1"/>
    <property type="molecule type" value="Genomic_DNA"/>
</dbReference>
<dbReference type="Proteomes" id="UP000233551">
    <property type="component" value="Unassembled WGS sequence"/>
</dbReference>
<evidence type="ECO:0000313" key="2">
    <source>
        <dbReference type="EMBL" id="PKI63835.1"/>
    </source>
</evidence>
<gene>
    <name evidence="2" type="ORF">CRG98_015819</name>
</gene>
<comment type="caution">
    <text evidence="2">The sequence shown here is derived from an EMBL/GenBank/DDBJ whole genome shotgun (WGS) entry which is preliminary data.</text>
</comment>
<keyword evidence="3" id="KW-1185">Reference proteome</keyword>
<protein>
    <recommendedName>
        <fullName evidence="1">DUF8040 domain-containing protein</fullName>
    </recommendedName>
</protein>
<organism evidence="2 3">
    <name type="scientific">Punica granatum</name>
    <name type="common">Pomegranate</name>
    <dbReference type="NCBI Taxonomy" id="22663"/>
    <lineage>
        <taxon>Eukaryota</taxon>
        <taxon>Viridiplantae</taxon>
        <taxon>Streptophyta</taxon>
        <taxon>Embryophyta</taxon>
        <taxon>Tracheophyta</taxon>
        <taxon>Spermatophyta</taxon>
        <taxon>Magnoliopsida</taxon>
        <taxon>eudicotyledons</taxon>
        <taxon>Gunneridae</taxon>
        <taxon>Pentapetalae</taxon>
        <taxon>rosids</taxon>
        <taxon>malvids</taxon>
        <taxon>Myrtales</taxon>
        <taxon>Lythraceae</taxon>
        <taxon>Punica</taxon>
    </lineage>
</organism>
<sequence>MALDLRVVNIIGVQLQYNIPRNSNSARFDSSSNDDEIIIRQRWFFLLMVQLLEFELVFQRNIPCRTSALQGRQYTLEVLGNDVRCFESYRMEPYVFRNLCDTLRLHCGITDSRNGITVEEMVGRVRHMIQEYFPKLLHWTNFQCHVVDFQTFRDIWLYTRGNDITEVISVGAIHRQQRMSFLISATH</sequence>
<dbReference type="AlphaFoldDB" id="A0A2I0K5L0"/>
<evidence type="ECO:0000313" key="3">
    <source>
        <dbReference type="Proteomes" id="UP000233551"/>
    </source>
</evidence>
<evidence type="ECO:0000259" key="1">
    <source>
        <dbReference type="Pfam" id="PF26138"/>
    </source>
</evidence>
<proteinExistence type="predicted"/>